<evidence type="ECO:0000313" key="3">
    <source>
        <dbReference type="Proteomes" id="UP001519289"/>
    </source>
</evidence>
<keyword evidence="3" id="KW-1185">Reference proteome</keyword>
<evidence type="ECO:0000313" key="2">
    <source>
        <dbReference type="EMBL" id="MBP2020193.1"/>
    </source>
</evidence>
<reference evidence="2 3" key="1">
    <citation type="submission" date="2021-03" db="EMBL/GenBank/DDBJ databases">
        <title>Genomic Encyclopedia of Type Strains, Phase IV (KMG-IV): sequencing the most valuable type-strain genomes for metagenomic binning, comparative biology and taxonomic classification.</title>
        <authorList>
            <person name="Goeker M."/>
        </authorList>
    </citation>
    <scope>NUCLEOTIDE SEQUENCE [LARGE SCALE GENOMIC DNA]</scope>
    <source>
        <strain evidence="2 3">DSM 27138</strain>
    </source>
</reference>
<feature type="transmembrane region" description="Helical" evidence="1">
    <location>
        <begin position="164"/>
        <end position="188"/>
    </location>
</feature>
<comment type="caution">
    <text evidence="2">The sequence shown here is derived from an EMBL/GenBank/DDBJ whole genome shotgun (WGS) entry which is preliminary data.</text>
</comment>
<evidence type="ECO:0008006" key="4">
    <source>
        <dbReference type="Google" id="ProtNLM"/>
    </source>
</evidence>
<keyword evidence="1" id="KW-1133">Transmembrane helix</keyword>
<evidence type="ECO:0000256" key="1">
    <source>
        <dbReference type="SAM" id="Phobius"/>
    </source>
</evidence>
<feature type="transmembrane region" description="Helical" evidence="1">
    <location>
        <begin position="6"/>
        <end position="26"/>
    </location>
</feature>
<sequence>MLEWIAMLTMLVDHIGVVFCPGVLWLRIVGRIAMPLYTYGVVRGYALTRDRRRYAIRLLVIALAAQLPYQATLPPSVPFQLNIVFGFLMGIGVFAGLDAAPHWVERLARRPVPVLVRALQGALLALAFALLWIVPVSYGIYLPALLLLYRYAQRKWVLVPGHTAFNAFIFSPWDIQGLSLLSTILLILPVRYPPLRKGRWFYRAFYPLHLAVLTAVHAALASGA</sequence>
<dbReference type="EMBL" id="JAGGLG010000056">
    <property type="protein sequence ID" value="MBP2020193.1"/>
    <property type="molecule type" value="Genomic_DNA"/>
</dbReference>
<accession>A0ABS4JXD5</accession>
<gene>
    <name evidence="2" type="ORF">J2Z79_003649</name>
</gene>
<dbReference type="Proteomes" id="UP001519289">
    <property type="component" value="Unassembled WGS sequence"/>
</dbReference>
<feature type="transmembrane region" description="Helical" evidence="1">
    <location>
        <begin position="121"/>
        <end position="144"/>
    </location>
</feature>
<feature type="transmembrane region" description="Helical" evidence="1">
    <location>
        <begin position="79"/>
        <end position="100"/>
    </location>
</feature>
<dbReference type="Pfam" id="PF05857">
    <property type="entry name" value="TraX"/>
    <property type="match status" value="1"/>
</dbReference>
<keyword evidence="1" id="KW-0812">Transmembrane</keyword>
<dbReference type="RefSeq" id="WP_209468290.1">
    <property type="nucleotide sequence ID" value="NZ_JAGGLG010000056.1"/>
</dbReference>
<protein>
    <recommendedName>
        <fullName evidence="4">Conjugal transfer protein TraX</fullName>
    </recommendedName>
</protein>
<feature type="transmembrane region" description="Helical" evidence="1">
    <location>
        <begin position="54"/>
        <end position="73"/>
    </location>
</feature>
<proteinExistence type="predicted"/>
<organism evidence="2 3">
    <name type="scientific">Symbiobacterium terraclitae</name>
    <dbReference type="NCBI Taxonomy" id="557451"/>
    <lineage>
        <taxon>Bacteria</taxon>
        <taxon>Bacillati</taxon>
        <taxon>Bacillota</taxon>
        <taxon>Clostridia</taxon>
        <taxon>Eubacteriales</taxon>
        <taxon>Symbiobacteriaceae</taxon>
        <taxon>Symbiobacterium</taxon>
    </lineage>
</organism>
<keyword evidence="1" id="KW-0472">Membrane</keyword>
<feature type="transmembrane region" description="Helical" evidence="1">
    <location>
        <begin position="200"/>
        <end position="220"/>
    </location>
</feature>
<dbReference type="InterPro" id="IPR008875">
    <property type="entry name" value="TraX"/>
</dbReference>
<name>A0ABS4JXD5_9FIRM</name>